<sequence>MKVMEFLLTLMVWGVLEDDPEPEQQQNTSSESQTDQPALIVVEETGDEVEEKEKKGVDLITPAFGLLTIMDDIIEDKVDDEQIEDEINIDTSEKILRITQDDKPLDWTAEPENPFREPTPPPPAKKNEEMQLTKTTTSISLKTHMPIPLIEYLCQLQNCSFKELHVLFHNLDARRQIVEHLRQSVQLRTSHLKPACRNFLVHCHDLTVQSASIVPAMSGYLGITVRGYYYVKHNFKLCHPYLPCIIEFGGGHHRSFYPLEVLCVIKNKMKGGLNIMQIHNCTVVFKLFKDNVKFSPENYLKLARFGINTEYNPKRFHSIIMRLRHKGNKTTAALIFQSGKVVLTGVPNPELANETAWRVVKSIRASNTAAGNFQKMGINNLLVTNIVGAYKHEHKLGIELLFKQLRQQNIKANYDPTIFPALRFKIKMEERNGEASCLCYISGRVILTGIKSIHEMKNVFNNDILPKIRQFPRK</sequence>
<dbReference type="GO" id="GO:0006352">
    <property type="term" value="P:DNA-templated transcription initiation"/>
    <property type="evidence" value="ECO:0007669"/>
    <property type="project" value="InterPro"/>
</dbReference>
<dbReference type="Pfam" id="PF00352">
    <property type="entry name" value="TBP"/>
    <property type="match status" value="2"/>
</dbReference>
<dbReference type="GO" id="GO:0003723">
    <property type="term" value="F:RNA binding"/>
    <property type="evidence" value="ECO:0007669"/>
    <property type="project" value="InterPro"/>
</dbReference>
<feature type="compositionally biased region" description="Low complexity" evidence="4">
    <location>
        <begin position="23"/>
        <end position="36"/>
    </location>
</feature>
<evidence type="ECO:0000259" key="6">
    <source>
        <dbReference type="PROSITE" id="PS50821"/>
    </source>
</evidence>
<feature type="domain" description="PAZ" evidence="6">
    <location>
        <begin position="148"/>
        <end position="266"/>
    </location>
</feature>
<evidence type="ECO:0000313" key="7">
    <source>
        <dbReference type="Proteomes" id="UP000887563"/>
    </source>
</evidence>
<evidence type="ECO:0000256" key="5">
    <source>
        <dbReference type="SAM" id="SignalP"/>
    </source>
</evidence>
<reference evidence="8" key="1">
    <citation type="submission" date="2022-11" db="UniProtKB">
        <authorList>
            <consortium name="WormBaseParasite"/>
        </authorList>
    </citation>
    <scope>IDENTIFICATION</scope>
</reference>
<dbReference type="SUPFAM" id="SSF55945">
    <property type="entry name" value="TATA-box binding protein-like"/>
    <property type="match status" value="2"/>
</dbReference>
<feature type="signal peptide" evidence="5">
    <location>
        <begin position="1"/>
        <end position="17"/>
    </location>
</feature>
<dbReference type="Gene3D" id="2.170.260.10">
    <property type="entry name" value="paz domain"/>
    <property type="match status" value="1"/>
</dbReference>
<organism evidence="7 8">
    <name type="scientific">Meloidogyne incognita</name>
    <name type="common">Southern root-knot nematode worm</name>
    <name type="synonym">Oxyuris incognita</name>
    <dbReference type="NCBI Taxonomy" id="6306"/>
    <lineage>
        <taxon>Eukaryota</taxon>
        <taxon>Metazoa</taxon>
        <taxon>Ecdysozoa</taxon>
        <taxon>Nematoda</taxon>
        <taxon>Chromadorea</taxon>
        <taxon>Rhabditida</taxon>
        <taxon>Tylenchina</taxon>
        <taxon>Tylenchomorpha</taxon>
        <taxon>Tylenchoidea</taxon>
        <taxon>Meloidogynidae</taxon>
        <taxon>Meloidogyninae</taxon>
        <taxon>Meloidogyne</taxon>
        <taxon>Meloidogyne incognita group</taxon>
    </lineage>
</organism>
<keyword evidence="3" id="KW-0804">Transcription</keyword>
<dbReference type="InterPro" id="IPR003100">
    <property type="entry name" value="PAZ_dom"/>
</dbReference>
<dbReference type="AlphaFoldDB" id="A0A914MX67"/>
<dbReference type="GO" id="GO:0003677">
    <property type="term" value="F:DNA binding"/>
    <property type="evidence" value="ECO:0007669"/>
    <property type="project" value="UniProtKB-KW"/>
</dbReference>
<proteinExistence type="inferred from homology"/>
<evidence type="ECO:0000313" key="8">
    <source>
        <dbReference type="WBParaSite" id="Minc3s02759g31468"/>
    </source>
</evidence>
<feature type="region of interest" description="Disordered" evidence="4">
    <location>
        <begin position="105"/>
        <end position="128"/>
    </location>
</feature>
<dbReference type="WBParaSite" id="Minc3s02759g31468">
    <property type="protein sequence ID" value="Minc3s02759g31468"/>
    <property type="gene ID" value="Minc3s02759g31468"/>
</dbReference>
<evidence type="ECO:0000256" key="3">
    <source>
        <dbReference type="ARBA" id="ARBA00023163"/>
    </source>
</evidence>
<dbReference type="PROSITE" id="PS50821">
    <property type="entry name" value="PAZ"/>
    <property type="match status" value="1"/>
</dbReference>
<feature type="chain" id="PRO_5037434098" evidence="5">
    <location>
        <begin position="18"/>
        <end position="474"/>
    </location>
</feature>
<dbReference type="InterPro" id="IPR012295">
    <property type="entry name" value="TBP_dom_sf"/>
</dbReference>
<evidence type="ECO:0000256" key="2">
    <source>
        <dbReference type="ARBA" id="ARBA00023125"/>
    </source>
</evidence>
<keyword evidence="7" id="KW-1185">Reference proteome</keyword>
<protein>
    <submittedName>
        <fullName evidence="8">PAZ domain-containing protein</fullName>
    </submittedName>
</protein>
<dbReference type="PANTHER" id="PTHR10126">
    <property type="entry name" value="TATA-BOX BINDING PROTEIN"/>
    <property type="match status" value="1"/>
</dbReference>
<keyword evidence="2" id="KW-0238">DNA-binding</keyword>
<feature type="region of interest" description="Disordered" evidence="4">
    <location>
        <begin position="18"/>
        <end position="38"/>
    </location>
</feature>
<dbReference type="Gene3D" id="3.30.310.10">
    <property type="entry name" value="TATA-Binding Protein"/>
    <property type="match status" value="2"/>
</dbReference>
<dbReference type="InterPro" id="IPR036085">
    <property type="entry name" value="PAZ_dom_sf"/>
</dbReference>
<keyword evidence="5" id="KW-0732">Signal</keyword>
<evidence type="ECO:0000256" key="4">
    <source>
        <dbReference type="SAM" id="MobiDB-lite"/>
    </source>
</evidence>
<comment type="similarity">
    <text evidence="1">Belongs to the TBP family.</text>
</comment>
<dbReference type="SUPFAM" id="SSF101690">
    <property type="entry name" value="PAZ domain"/>
    <property type="match status" value="1"/>
</dbReference>
<accession>A0A914MX67</accession>
<dbReference type="CDD" id="cd02846">
    <property type="entry name" value="PAZ_argonaute_like"/>
    <property type="match status" value="1"/>
</dbReference>
<evidence type="ECO:0000256" key="1">
    <source>
        <dbReference type="ARBA" id="ARBA00005560"/>
    </source>
</evidence>
<name>A0A914MX67_MELIC</name>
<dbReference type="Proteomes" id="UP000887563">
    <property type="component" value="Unplaced"/>
</dbReference>
<dbReference type="InterPro" id="IPR000814">
    <property type="entry name" value="TBP"/>
</dbReference>